<comment type="catalytic activity">
    <reaction evidence="10">
        <text>L-leucine + 2-oxoglutarate = 4-methyl-2-oxopentanoate + L-glutamate</text>
        <dbReference type="Rhea" id="RHEA:18321"/>
        <dbReference type="ChEBI" id="CHEBI:16810"/>
        <dbReference type="ChEBI" id="CHEBI:17865"/>
        <dbReference type="ChEBI" id="CHEBI:29985"/>
        <dbReference type="ChEBI" id="CHEBI:57427"/>
        <dbReference type="EC" id="2.6.1.42"/>
    </reaction>
</comment>
<dbReference type="InterPro" id="IPR036038">
    <property type="entry name" value="Aminotransferase-like"/>
</dbReference>
<evidence type="ECO:0000256" key="2">
    <source>
        <dbReference type="ARBA" id="ARBA00009320"/>
    </source>
</evidence>
<evidence type="ECO:0000256" key="8">
    <source>
        <dbReference type="RuleBase" id="RU004106"/>
    </source>
</evidence>
<evidence type="ECO:0000256" key="4">
    <source>
        <dbReference type="ARBA" id="ARBA00022679"/>
    </source>
</evidence>
<dbReference type="SUPFAM" id="SSF56752">
    <property type="entry name" value="D-aminoacid aminotransferase-like PLP-dependent enzymes"/>
    <property type="match status" value="1"/>
</dbReference>
<dbReference type="EMBL" id="CADEPM010000001">
    <property type="protein sequence ID" value="CAB3396599.1"/>
    <property type="molecule type" value="Genomic_DNA"/>
</dbReference>
<gene>
    <name evidence="11" type="ORF">CBOVIS_LOCUS126</name>
</gene>
<keyword evidence="3 10" id="KW-0032">Aminotransferase</keyword>
<evidence type="ECO:0000256" key="7">
    <source>
        <dbReference type="PIRSR" id="PIRSR006468-1"/>
    </source>
</evidence>
<evidence type="ECO:0000313" key="11">
    <source>
        <dbReference type="EMBL" id="CAB3396599.1"/>
    </source>
</evidence>
<name>A0A8S1E6U1_9PELO</name>
<keyword evidence="12" id="KW-1185">Reference proteome</keyword>
<evidence type="ECO:0000313" key="12">
    <source>
        <dbReference type="Proteomes" id="UP000494206"/>
    </source>
</evidence>
<dbReference type="Gene3D" id="3.30.470.10">
    <property type="match status" value="1"/>
</dbReference>
<evidence type="ECO:0000256" key="3">
    <source>
        <dbReference type="ARBA" id="ARBA00022576"/>
    </source>
</evidence>
<keyword evidence="10" id="KW-0028">Amino-acid biosynthesis</keyword>
<organism evidence="11 12">
    <name type="scientific">Caenorhabditis bovis</name>
    <dbReference type="NCBI Taxonomy" id="2654633"/>
    <lineage>
        <taxon>Eukaryota</taxon>
        <taxon>Metazoa</taxon>
        <taxon>Ecdysozoa</taxon>
        <taxon>Nematoda</taxon>
        <taxon>Chromadorea</taxon>
        <taxon>Rhabditida</taxon>
        <taxon>Rhabditina</taxon>
        <taxon>Rhabditomorpha</taxon>
        <taxon>Rhabditoidea</taxon>
        <taxon>Rhabditidae</taxon>
        <taxon>Peloderinae</taxon>
        <taxon>Caenorhabditis</taxon>
    </lineage>
</organism>
<feature type="modified residue" description="N6-(pyridoxal phosphate)lysine" evidence="7">
    <location>
        <position position="148"/>
    </location>
</feature>
<keyword evidence="6 10" id="KW-0100">Branched-chain amino acid biosynthesis</keyword>
<dbReference type="PANTHER" id="PTHR11825">
    <property type="entry name" value="SUBGROUP IIII AMINOTRANSFERASE"/>
    <property type="match status" value="1"/>
</dbReference>
<dbReference type="GO" id="GO:0009098">
    <property type="term" value="P:L-leucine biosynthetic process"/>
    <property type="evidence" value="ECO:0007669"/>
    <property type="project" value="TreeGrafter"/>
</dbReference>
<proteinExistence type="inferred from homology"/>
<protein>
    <recommendedName>
        <fullName evidence="10">Branched-chain-amino-acid aminotransferase</fullName>
        <ecNumber evidence="10">2.6.1.42</ecNumber>
    </recommendedName>
</protein>
<dbReference type="CDD" id="cd01557">
    <property type="entry name" value="BCAT_beta_family"/>
    <property type="match status" value="1"/>
</dbReference>
<keyword evidence="4 10" id="KW-0808">Transferase</keyword>
<evidence type="ECO:0000256" key="10">
    <source>
        <dbReference type="RuleBase" id="RU004517"/>
    </source>
</evidence>
<sequence length="321" mass="36461">MRPFGDFNVHPAAKGLHYAVQLFEVLKAYRGVDGKFRIFRPDKNIERMKRTAIRSCLPDFHMEEALQLLDELVRVESHSFPEPHTGSFYIRPMMFSTDTSLGLGQPKSAKWACFGSLVSNYFNYEKGLRLLADPTYIRSWPGGVGQYKMGCNYAPTFLSSSNAAKLDCDQVIWLSGENQLVTEAGAMNLFVLWKNEEGEDELITPPLTSGLLLPGITRLSVLELAREWNCFIVAEKDFTMNQLSTAIKENRVYEIFSAGTAAVVGPVSEILYIDKRNNINETLAVPTIASEHKFYNRVLKTMTQIHYGEIERKEWQRVVDL</sequence>
<dbReference type="Proteomes" id="UP000494206">
    <property type="component" value="Unassembled WGS sequence"/>
</dbReference>
<dbReference type="InterPro" id="IPR001544">
    <property type="entry name" value="Aminotrans_IV"/>
</dbReference>
<dbReference type="GO" id="GO:0005739">
    <property type="term" value="C:mitochondrion"/>
    <property type="evidence" value="ECO:0007669"/>
    <property type="project" value="TreeGrafter"/>
</dbReference>
<dbReference type="OrthoDB" id="1732691at2759"/>
<accession>A0A8S1E6U1</accession>
<evidence type="ECO:0000256" key="5">
    <source>
        <dbReference type="ARBA" id="ARBA00022898"/>
    </source>
</evidence>
<comment type="caution">
    <text evidence="11">The sequence shown here is derived from an EMBL/GenBank/DDBJ whole genome shotgun (WGS) entry which is preliminary data.</text>
</comment>
<evidence type="ECO:0000256" key="6">
    <source>
        <dbReference type="ARBA" id="ARBA00023304"/>
    </source>
</evidence>
<dbReference type="GO" id="GO:0009099">
    <property type="term" value="P:L-valine biosynthetic process"/>
    <property type="evidence" value="ECO:0007669"/>
    <property type="project" value="TreeGrafter"/>
</dbReference>
<dbReference type="InterPro" id="IPR043132">
    <property type="entry name" value="BCAT-like_C"/>
</dbReference>
<dbReference type="PANTHER" id="PTHR11825:SF28">
    <property type="entry name" value="BRANCHED-CHAIN-AMINO-ACID AMINOTRANSFERASE"/>
    <property type="match status" value="1"/>
</dbReference>
<dbReference type="GO" id="GO:0004084">
    <property type="term" value="F:branched-chain-amino-acid transaminase activity"/>
    <property type="evidence" value="ECO:0007669"/>
    <property type="project" value="UniProtKB-EC"/>
</dbReference>
<dbReference type="InterPro" id="IPR018300">
    <property type="entry name" value="Aminotrans_IV_CS"/>
</dbReference>
<dbReference type="InterPro" id="IPR005786">
    <property type="entry name" value="B_amino_transII"/>
</dbReference>
<dbReference type="PROSITE" id="PS00770">
    <property type="entry name" value="AA_TRANSFER_CLASS_4"/>
    <property type="match status" value="1"/>
</dbReference>
<keyword evidence="5 9" id="KW-0663">Pyridoxal phosphate</keyword>
<dbReference type="AlphaFoldDB" id="A0A8S1E6U1"/>
<comment type="catalytic activity">
    <reaction evidence="10">
        <text>L-isoleucine + 2-oxoglutarate = (S)-3-methyl-2-oxopentanoate + L-glutamate</text>
        <dbReference type="Rhea" id="RHEA:24801"/>
        <dbReference type="ChEBI" id="CHEBI:16810"/>
        <dbReference type="ChEBI" id="CHEBI:29985"/>
        <dbReference type="ChEBI" id="CHEBI:35146"/>
        <dbReference type="ChEBI" id="CHEBI:58045"/>
        <dbReference type="EC" id="2.6.1.42"/>
    </reaction>
</comment>
<dbReference type="InterPro" id="IPR043131">
    <property type="entry name" value="BCAT-like_N"/>
</dbReference>
<dbReference type="PIRSF" id="PIRSF006468">
    <property type="entry name" value="BCAT1"/>
    <property type="match status" value="1"/>
</dbReference>
<dbReference type="InterPro" id="IPR033939">
    <property type="entry name" value="BCAT_family"/>
</dbReference>
<dbReference type="Gene3D" id="3.20.10.10">
    <property type="entry name" value="D-amino Acid Aminotransferase, subunit A, domain 2"/>
    <property type="match status" value="1"/>
</dbReference>
<comment type="catalytic activity">
    <reaction evidence="10">
        <text>L-valine + 2-oxoglutarate = 3-methyl-2-oxobutanoate + L-glutamate</text>
        <dbReference type="Rhea" id="RHEA:24813"/>
        <dbReference type="ChEBI" id="CHEBI:11851"/>
        <dbReference type="ChEBI" id="CHEBI:16810"/>
        <dbReference type="ChEBI" id="CHEBI:29985"/>
        <dbReference type="ChEBI" id="CHEBI:57762"/>
        <dbReference type="EC" id="2.6.1.42"/>
    </reaction>
</comment>
<dbReference type="Pfam" id="PF01063">
    <property type="entry name" value="Aminotran_4"/>
    <property type="match status" value="1"/>
</dbReference>
<comment type="cofactor">
    <cofactor evidence="1 9">
        <name>pyridoxal 5'-phosphate</name>
        <dbReference type="ChEBI" id="CHEBI:597326"/>
    </cofactor>
</comment>
<evidence type="ECO:0000256" key="9">
    <source>
        <dbReference type="RuleBase" id="RU004516"/>
    </source>
</evidence>
<dbReference type="EC" id="2.6.1.42" evidence="10"/>
<reference evidence="11 12" key="1">
    <citation type="submission" date="2020-04" db="EMBL/GenBank/DDBJ databases">
        <authorList>
            <person name="Laetsch R D."/>
            <person name="Stevens L."/>
            <person name="Kumar S."/>
            <person name="Blaxter L. M."/>
        </authorList>
    </citation>
    <scope>NUCLEOTIDE SEQUENCE [LARGE SCALE GENOMIC DNA]</scope>
</reference>
<evidence type="ECO:0000256" key="1">
    <source>
        <dbReference type="ARBA" id="ARBA00001933"/>
    </source>
</evidence>
<comment type="similarity">
    <text evidence="2 8">Belongs to the class-IV pyridoxal-phosphate-dependent aminotransferase family.</text>
</comment>